<evidence type="ECO:0000256" key="5">
    <source>
        <dbReference type="ARBA" id="ARBA00022989"/>
    </source>
</evidence>
<evidence type="ECO:0000256" key="4">
    <source>
        <dbReference type="ARBA" id="ARBA00022737"/>
    </source>
</evidence>
<evidence type="ECO:0000256" key="7">
    <source>
        <dbReference type="PROSITE-ProRule" id="PRU10141"/>
    </source>
</evidence>
<feature type="binding site" evidence="7">
    <location>
        <position position="68"/>
    </location>
    <ligand>
        <name>ATP</name>
        <dbReference type="ChEBI" id="CHEBI:30616"/>
    </ligand>
</feature>
<dbReference type="PANTHER" id="PTHR27008:SF585">
    <property type="entry name" value="PROTEIN KINASE DOMAIN-CONTAINING PROTEIN"/>
    <property type="match status" value="1"/>
</dbReference>
<dbReference type="GO" id="GO:0016020">
    <property type="term" value="C:membrane"/>
    <property type="evidence" value="ECO:0007669"/>
    <property type="project" value="UniProtKB-SubCell"/>
</dbReference>
<keyword evidence="7" id="KW-0547">Nucleotide-binding</keyword>
<keyword evidence="8" id="KW-0723">Serine/threonine-protein kinase</keyword>
<name>A0A2P6Q4T2_ROSCH</name>
<evidence type="ECO:0000313" key="8">
    <source>
        <dbReference type="EMBL" id="PRQ29187.1"/>
    </source>
</evidence>
<gene>
    <name evidence="8" type="ORF">RchiOBHm_Chr5g0011181</name>
</gene>
<keyword evidence="8" id="KW-0808">Transferase</keyword>
<dbReference type="EC" id="2.7.11.1" evidence="8"/>
<dbReference type="Gramene" id="PRQ29187">
    <property type="protein sequence ID" value="PRQ29187"/>
    <property type="gene ID" value="RchiOBHm_Chr5g0011181"/>
</dbReference>
<dbReference type="PANTHER" id="PTHR27008">
    <property type="entry name" value="OS04G0122200 PROTEIN"/>
    <property type="match status" value="1"/>
</dbReference>
<comment type="caution">
    <text evidence="8">The sequence shown here is derived from an EMBL/GenBank/DDBJ whole genome shotgun (WGS) entry which is preliminary data.</text>
</comment>
<accession>A0A2P6Q4T2</accession>
<protein>
    <submittedName>
        <fullName evidence="8">Putative non-specific serine/threonine protein kinase</fullName>
        <ecNumber evidence="8">2.7.11.1</ecNumber>
    </submittedName>
</protein>
<keyword evidence="4" id="KW-0677">Repeat</keyword>
<dbReference type="Gene3D" id="3.30.200.20">
    <property type="entry name" value="Phosphorylase Kinase, domain 1"/>
    <property type="match status" value="1"/>
</dbReference>
<reference evidence="8 9" key="1">
    <citation type="journal article" date="2018" name="Nat. Genet.">
        <title>The Rosa genome provides new insights in the design of modern roses.</title>
        <authorList>
            <person name="Bendahmane M."/>
        </authorList>
    </citation>
    <scope>NUCLEOTIDE SEQUENCE [LARGE SCALE GENOMIC DNA]</scope>
    <source>
        <strain evidence="9">cv. Old Blush</strain>
    </source>
</reference>
<dbReference type="SUPFAM" id="SSF56112">
    <property type="entry name" value="Protein kinase-like (PK-like)"/>
    <property type="match status" value="1"/>
</dbReference>
<evidence type="ECO:0000256" key="1">
    <source>
        <dbReference type="ARBA" id="ARBA00004370"/>
    </source>
</evidence>
<keyword evidence="7" id="KW-0067">ATP-binding</keyword>
<comment type="subcellular location">
    <subcellularLocation>
        <location evidence="1">Membrane</location>
    </subcellularLocation>
</comment>
<proteinExistence type="predicted"/>
<keyword evidence="3" id="KW-0812">Transmembrane</keyword>
<evidence type="ECO:0000256" key="6">
    <source>
        <dbReference type="ARBA" id="ARBA00023136"/>
    </source>
</evidence>
<dbReference type="GO" id="GO:0004674">
    <property type="term" value="F:protein serine/threonine kinase activity"/>
    <property type="evidence" value="ECO:0007669"/>
    <property type="project" value="UniProtKB-KW"/>
</dbReference>
<evidence type="ECO:0000256" key="2">
    <source>
        <dbReference type="ARBA" id="ARBA00022614"/>
    </source>
</evidence>
<dbReference type="InterPro" id="IPR017441">
    <property type="entry name" value="Protein_kinase_ATP_BS"/>
</dbReference>
<keyword evidence="5" id="KW-1133">Transmembrane helix</keyword>
<dbReference type="InterPro" id="IPR051809">
    <property type="entry name" value="Plant_receptor-like_S/T_kinase"/>
</dbReference>
<keyword evidence="2" id="KW-0433">Leucine-rich repeat</keyword>
<dbReference type="EMBL" id="PDCK01000043">
    <property type="protein sequence ID" value="PRQ29187.1"/>
    <property type="molecule type" value="Genomic_DNA"/>
</dbReference>
<organism evidence="8 9">
    <name type="scientific">Rosa chinensis</name>
    <name type="common">China rose</name>
    <dbReference type="NCBI Taxonomy" id="74649"/>
    <lineage>
        <taxon>Eukaryota</taxon>
        <taxon>Viridiplantae</taxon>
        <taxon>Streptophyta</taxon>
        <taxon>Embryophyta</taxon>
        <taxon>Tracheophyta</taxon>
        <taxon>Spermatophyta</taxon>
        <taxon>Magnoliopsida</taxon>
        <taxon>eudicotyledons</taxon>
        <taxon>Gunneridae</taxon>
        <taxon>Pentapetalae</taxon>
        <taxon>rosids</taxon>
        <taxon>fabids</taxon>
        <taxon>Rosales</taxon>
        <taxon>Rosaceae</taxon>
        <taxon>Rosoideae</taxon>
        <taxon>Rosoideae incertae sedis</taxon>
        <taxon>Rosa</taxon>
    </lineage>
</organism>
<keyword evidence="8" id="KW-0418">Kinase</keyword>
<dbReference type="Proteomes" id="UP000238479">
    <property type="component" value="Chromosome 5"/>
</dbReference>
<evidence type="ECO:0000256" key="3">
    <source>
        <dbReference type="ARBA" id="ARBA00022692"/>
    </source>
</evidence>
<keyword evidence="9" id="KW-1185">Reference proteome</keyword>
<keyword evidence="6" id="KW-0472">Membrane</keyword>
<dbReference type="GO" id="GO:0005524">
    <property type="term" value="F:ATP binding"/>
    <property type="evidence" value="ECO:0007669"/>
    <property type="project" value="UniProtKB-UniRule"/>
</dbReference>
<dbReference type="InterPro" id="IPR011009">
    <property type="entry name" value="Kinase-like_dom_sf"/>
</dbReference>
<evidence type="ECO:0000313" key="9">
    <source>
        <dbReference type="Proteomes" id="UP000238479"/>
    </source>
</evidence>
<dbReference type="PROSITE" id="PS00107">
    <property type="entry name" value="PROTEIN_KINASE_ATP"/>
    <property type="match status" value="1"/>
</dbReference>
<dbReference type="STRING" id="74649.A0A2P6Q4T2"/>
<sequence>MVILRRKMSIVQAATETALLPLLPLRKVSYLQLQRVTNGFADSNLLGIGSFGSLYKGTLSDRIDVAIKVYL</sequence>
<dbReference type="AlphaFoldDB" id="A0A2P6Q4T2"/>